<sequence>MDTKKIEVVYAYNIKFSQVWFRSVALSLILWLAPYLFGKYTDTSFPYVTKDDVGQELVGSVGPLENGLQWCPVVSPHLQGQNSLMSCDVEVLPEEEIVIKNDIQEGGLWKPQECQSRYRVAIIVPFRNRSRNLQQFLSYMHPFLTRQQLNYRIVVVEQTAAAAFNRAKLFNIGFVETLKLDHYDCFIFHDVDLLPLNDYNTYGCTHHPRHMYSALDTFRYNLPYRTLFGGAIAMQRVHFQKVNGFSNKFYGWGAEDDDMYERINNVGLVFVRFDPRISTYIMVSHQSSRYQHSDHQHHPQLQTQAGEKTSTEDDGLSSLSYQVVDHQVKKLFTWFLVSC</sequence>
<evidence type="ECO:0000313" key="15">
    <source>
        <dbReference type="EMBL" id="JAI64552.1"/>
    </source>
</evidence>
<keyword evidence="6 11" id="KW-0812">Transmembrane</keyword>
<dbReference type="PRINTS" id="PR02050">
    <property type="entry name" value="B14GALTRFASE"/>
</dbReference>
<evidence type="ECO:0000256" key="11">
    <source>
        <dbReference type="RuleBase" id="RU368121"/>
    </source>
</evidence>
<dbReference type="GO" id="GO:0008378">
    <property type="term" value="F:galactosyltransferase activity"/>
    <property type="evidence" value="ECO:0007669"/>
    <property type="project" value="TreeGrafter"/>
</dbReference>
<dbReference type="Pfam" id="PF13733">
    <property type="entry name" value="Glyco_transf_7N"/>
    <property type="match status" value="1"/>
</dbReference>
<evidence type="ECO:0000256" key="9">
    <source>
        <dbReference type="ARBA" id="ARBA00023136"/>
    </source>
</evidence>
<dbReference type="Gene3D" id="3.90.550.10">
    <property type="entry name" value="Spore Coat Polysaccharide Biosynthesis Protein SpsA, Chain A"/>
    <property type="match status" value="1"/>
</dbReference>
<evidence type="ECO:0000256" key="1">
    <source>
        <dbReference type="ARBA" id="ARBA00004606"/>
    </source>
</evidence>
<evidence type="ECO:0000259" key="13">
    <source>
        <dbReference type="Pfam" id="PF02709"/>
    </source>
</evidence>
<comment type="function">
    <text evidence="11">Catalyzes the transfer of galactose onto proteins or lipids.</text>
</comment>
<evidence type="ECO:0000256" key="6">
    <source>
        <dbReference type="ARBA" id="ARBA00022692"/>
    </source>
</evidence>
<keyword evidence="11" id="KW-0464">Manganese</keyword>
<dbReference type="PANTHER" id="PTHR19300">
    <property type="entry name" value="BETA-1,4-GALACTOSYLTRANSFERASE"/>
    <property type="match status" value="1"/>
</dbReference>
<dbReference type="GO" id="GO:0005794">
    <property type="term" value="C:Golgi apparatus"/>
    <property type="evidence" value="ECO:0007669"/>
    <property type="project" value="TreeGrafter"/>
</dbReference>
<dbReference type="GO" id="GO:0006688">
    <property type="term" value="P:glycosphingolipid biosynthetic process"/>
    <property type="evidence" value="ECO:0007669"/>
    <property type="project" value="TreeGrafter"/>
</dbReference>
<name>A0A0N7ZCI6_SCYOL</name>
<dbReference type="EC" id="2.4.1.-" evidence="11"/>
<feature type="region of interest" description="Disordered" evidence="12">
    <location>
        <begin position="292"/>
        <end position="313"/>
    </location>
</feature>
<evidence type="ECO:0000256" key="5">
    <source>
        <dbReference type="ARBA" id="ARBA00022679"/>
    </source>
</evidence>
<dbReference type="InterPro" id="IPR027791">
    <property type="entry name" value="Galactosyl_T_C"/>
</dbReference>
<dbReference type="AlphaFoldDB" id="A0A0N7ZCI6"/>
<comment type="pathway">
    <text evidence="2 11">Protein modification; protein glycosylation.</text>
</comment>
<accession>A0A0N7ZCI6</accession>
<feature type="domain" description="Galactosyltransferase C-terminal" evidence="13">
    <location>
        <begin position="209"/>
        <end position="286"/>
    </location>
</feature>
<organism evidence="15">
    <name type="scientific">Scylla olivacea</name>
    <name type="common">Orange mud crab</name>
    <name type="synonym">Cancer olivacea</name>
    <dbReference type="NCBI Taxonomy" id="85551"/>
    <lineage>
        <taxon>Eukaryota</taxon>
        <taxon>Metazoa</taxon>
        <taxon>Ecdysozoa</taxon>
        <taxon>Arthropoda</taxon>
        <taxon>Crustacea</taxon>
        <taxon>Multicrustacea</taxon>
        <taxon>Malacostraca</taxon>
        <taxon>Eumalacostraca</taxon>
        <taxon>Eucarida</taxon>
        <taxon>Decapoda</taxon>
        <taxon>Pleocyemata</taxon>
        <taxon>Brachyura</taxon>
        <taxon>Eubrachyura</taxon>
        <taxon>Portunoidea</taxon>
        <taxon>Portunidae</taxon>
        <taxon>Portuninae</taxon>
        <taxon>Scylla</taxon>
    </lineage>
</organism>
<feature type="compositionally biased region" description="Polar residues" evidence="12">
    <location>
        <begin position="299"/>
        <end position="308"/>
    </location>
</feature>
<dbReference type="InterPro" id="IPR003859">
    <property type="entry name" value="Galactosyl_T"/>
</dbReference>
<evidence type="ECO:0000256" key="2">
    <source>
        <dbReference type="ARBA" id="ARBA00004922"/>
    </source>
</evidence>
<dbReference type="EMBL" id="GDRN01066322">
    <property type="protein sequence ID" value="JAI64552.1"/>
    <property type="molecule type" value="Transcribed_RNA"/>
</dbReference>
<keyword evidence="11" id="KW-0479">Metal-binding</keyword>
<evidence type="ECO:0000259" key="14">
    <source>
        <dbReference type="Pfam" id="PF13733"/>
    </source>
</evidence>
<dbReference type="SUPFAM" id="SSF53448">
    <property type="entry name" value="Nucleotide-diphospho-sugar transferases"/>
    <property type="match status" value="1"/>
</dbReference>
<keyword evidence="4 11" id="KW-0328">Glycosyltransferase</keyword>
<keyword evidence="10 11" id="KW-0325">Glycoprotein</keyword>
<evidence type="ECO:0000256" key="4">
    <source>
        <dbReference type="ARBA" id="ARBA00022676"/>
    </source>
</evidence>
<dbReference type="UniPathway" id="UPA00378"/>
<reference evidence="15" key="1">
    <citation type="submission" date="2015-09" db="EMBL/GenBank/DDBJ databases">
        <title>Scylla olivacea transcriptome.</title>
        <authorList>
            <person name="Ikhwanuddin M."/>
        </authorList>
    </citation>
    <scope>NUCLEOTIDE SEQUENCE</scope>
</reference>
<comment type="cofactor">
    <cofactor evidence="11">
        <name>Mn(2+)</name>
        <dbReference type="ChEBI" id="CHEBI:29035"/>
    </cofactor>
</comment>
<dbReference type="GO" id="GO:0033842">
    <property type="term" value="F:N-acetyl-beta-glucosaminyl-derivative 4-beta-N-acetylgalactosaminyltransferase activity"/>
    <property type="evidence" value="ECO:0007669"/>
    <property type="project" value="TreeGrafter"/>
</dbReference>
<dbReference type="Pfam" id="PF02709">
    <property type="entry name" value="Glyco_transf_7C"/>
    <property type="match status" value="1"/>
</dbReference>
<keyword evidence="5 11" id="KW-0808">Transferase</keyword>
<protein>
    <recommendedName>
        <fullName evidence="11">Beta-1,4-N-acetylgalactosaminyltransferase</fullName>
        <ecNumber evidence="11">2.4.1.-</ecNumber>
    </recommendedName>
    <alternativeName>
        <fullName evidence="11">Beta-4-GalNAcT</fullName>
    </alternativeName>
</protein>
<evidence type="ECO:0000256" key="7">
    <source>
        <dbReference type="ARBA" id="ARBA00022968"/>
    </source>
</evidence>
<feature type="domain" description="Galactosyltransferase N-terminal" evidence="14">
    <location>
        <begin position="71"/>
        <end position="205"/>
    </location>
</feature>
<evidence type="ECO:0000256" key="8">
    <source>
        <dbReference type="ARBA" id="ARBA00022989"/>
    </source>
</evidence>
<dbReference type="InterPro" id="IPR027995">
    <property type="entry name" value="Galactosyl_T_N"/>
</dbReference>
<dbReference type="GO" id="GO:0005975">
    <property type="term" value="P:carbohydrate metabolic process"/>
    <property type="evidence" value="ECO:0007669"/>
    <property type="project" value="InterPro"/>
</dbReference>
<keyword evidence="9 11" id="KW-0472">Membrane</keyword>
<keyword evidence="8 11" id="KW-1133">Transmembrane helix</keyword>
<keyword evidence="7 11" id="KW-0735">Signal-anchor</keyword>
<feature type="transmembrane region" description="Helical" evidence="11">
    <location>
        <begin position="20"/>
        <end position="37"/>
    </location>
</feature>
<dbReference type="EMBL" id="GDRN01066321">
    <property type="protein sequence ID" value="JAI64553.1"/>
    <property type="molecule type" value="Transcribed_RNA"/>
</dbReference>
<comment type="similarity">
    <text evidence="3 11">Belongs to the glycosyltransferase 7 family.</text>
</comment>
<proteinExistence type="inferred from homology"/>
<dbReference type="InterPro" id="IPR029044">
    <property type="entry name" value="Nucleotide-diphossugar_trans"/>
</dbReference>
<dbReference type="PANTHER" id="PTHR19300:SF57">
    <property type="entry name" value="BETA-1,4-N-ACETYLGALACTOSAMINYLTRANSFERASE"/>
    <property type="match status" value="1"/>
</dbReference>
<evidence type="ECO:0000256" key="10">
    <source>
        <dbReference type="ARBA" id="ARBA00023180"/>
    </source>
</evidence>
<dbReference type="CDD" id="cd00899">
    <property type="entry name" value="b4GalT"/>
    <property type="match status" value="1"/>
</dbReference>
<dbReference type="GO" id="GO:0016020">
    <property type="term" value="C:membrane"/>
    <property type="evidence" value="ECO:0007669"/>
    <property type="project" value="UniProtKB-SubCell"/>
</dbReference>
<evidence type="ECO:0000256" key="12">
    <source>
        <dbReference type="SAM" id="MobiDB-lite"/>
    </source>
</evidence>
<comment type="subcellular location">
    <subcellularLocation>
        <location evidence="1 11">Membrane</location>
        <topology evidence="1 11">Single-pass type II membrane protein</topology>
    </subcellularLocation>
</comment>
<dbReference type="GO" id="GO:0046872">
    <property type="term" value="F:metal ion binding"/>
    <property type="evidence" value="ECO:0007669"/>
    <property type="project" value="UniProtKB-UniRule"/>
</dbReference>
<evidence type="ECO:0000256" key="3">
    <source>
        <dbReference type="ARBA" id="ARBA00005735"/>
    </source>
</evidence>